<dbReference type="InterPro" id="IPR008271">
    <property type="entry name" value="Ser/Thr_kinase_AS"/>
</dbReference>
<dbReference type="PROSITE" id="PS00108">
    <property type="entry name" value="PROTEIN_KINASE_ST"/>
    <property type="match status" value="1"/>
</dbReference>
<proteinExistence type="predicted"/>
<accession>A0A0C3ANU4</accession>
<dbReference type="SUPFAM" id="SSF56112">
    <property type="entry name" value="Protein kinase-like (PK-like)"/>
    <property type="match status" value="1"/>
</dbReference>
<dbReference type="GO" id="GO:0004672">
    <property type="term" value="F:protein kinase activity"/>
    <property type="evidence" value="ECO:0007669"/>
    <property type="project" value="InterPro"/>
</dbReference>
<protein>
    <recommendedName>
        <fullName evidence="1">Protein kinase domain-containing protein</fullName>
    </recommendedName>
</protein>
<dbReference type="GO" id="GO:0007165">
    <property type="term" value="P:signal transduction"/>
    <property type="evidence" value="ECO:0007669"/>
    <property type="project" value="TreeGrafter"/>
</dbReference>
<reference evidence="3" key="2">
    <citation type="submission" date="2015-01" db="EMBL/GenBank/DDBJ databases">
        <title>Evolutionary Origins and Diversification of the Mycorrhizal Mutualists.</title>
        <authorList>
            <consortium name="DOE Joint Genome Institute"/>
            <consortium name="Mycorrhizal Genomics Consortium"/>
            <person name="Kohler A."/>
            <person name="Kuo A."/>
            <person name="Nagy L.G."/>
            <person name="Floudas D."/>
            <person name="Copeland A."/>
            <person name="Barry K.W."/>
            <person name="Cichocki N."/>
            <person name="Veneault-Fourrey C."/>
            <person name="LaButti K."/>
            <person name="Lindquist E.A."/>
            <person name="Lipzen A."/>
            <person name="Lundell T."/>
            <person name="Morin E."/>
            <person name="Murat C."/>
            <person name="Riley R."/>
            <person name="Ohm R."/>
            <person name="Sun H."/>
            <person name="Tunlid A."/>
            <person name="Henrissat B."/>
            <person name="Grigoriev I.V."/>
            <person name="Hibbett D.S."/>
            <person name="Martin F."/>
        </authorList>
    </citation>
    <scope>NUCLEOTIDE SEQUENCE [LARGE SCALE GENOMIC DNA]</scope>
    <source>
        <strain evidence="3">MAFF 305830</strain>
    </source>
</reference>
<dbReference type="OrthoDB" id="4062651at2759"/>
<dbReference type="Gene3D" id="1.10.510.10">
    <property type="entry name" value="Transferase(Phosphotransferase) domain 1"/>
    <property type="match status" value="1"/>
</dbReference>
<evidence type="ECO:0000259" key="1">
    <source>
        <dbReference type="PROSITE" id="PS50011"/>
    </source>
</evidence>
<dbReference type="GO" id="GO:0005524">
    <property type="term" value="F:ATP binding"/>
    <property type="evidence" value="ECO:0007669"/>
    <property type="project" value="InterPro"/>
</dbReference>
<dbReference type="GO" id="GO:0005737">
    <property type="term" value="C:cytoplasm"/>
    <property type="evidence" value="ECO:0007669"/>
    <property type="project" value="TreeGrafter"/>
</dbReference>
<reference evidence="2 3" key="1">
    <citation type="submission" date="2014-04" db="EMBL/GenBank/DDBJ databases">
        <authorList>
            <consortium name="DOE Joint Genome Institute"/>
            <person name="Kuo A."/>
            <person name="Zuccaro A."/>
            <person name="Kohler A."/>
            <person name="Nagy L.G."/>
            <person name="Floudas D."/>
            <person name="Copeland A."/>
            <person name="Barry K.W."/>
            <person name="Cichocki N."/>
            <person name="Veneault-Fourrey C."/>
            <person name="LaButti K."/>
            <person name="Lindquist E.A."/>
            <person name="Lipzen A."/>
            <person name="Lundell T."/>
            <person name="Morin E."/>
            <person name="Murat C."/>
            <person name="Sun H."/>
            <person name="Tunlid A."/>
            <person name="Henrissat B."/>
            <person name="Grigoriev I.V."/>
            <person name="Hibbett D.S."/>
            <person name="Martin F."/>
            <person name="Nordberg H.P."/>
            <person name="Cantor M.N."/>
            <person name="Hua S.X."/>
        </authorList>
    </citation>
    <scope>NUCLEOTIDE SEQUENCE [LARGE SCALE GENOMIC DNA]</scope>
    <source>
        <strain evidence="2 3">MAFF 305830</strain>
    </source>
</reference>
<dbReference type="InterPro" id="IPR050167">
    <property type="entry name" value="Ser_Thr_protein_kinase"/>
</dbReference>
<dbReference type="InterPro" id="IPR011009">
    <property type="entry name" value="Kinase-like_dom_sf"/>
</dbReference>
<dbReference type="AlphaFoldDB" id="A0A0C3ANU4"/>
<feature type="domain" description="Protein kinase" evidence="1">
    <location>
        <begin position="1"/>
        <end position="196"/>
    </location>
</feature>
<dbReference type="Proteomes" id="UP000054097">
    <property type="component" value="Unassembled WGS sequence"/>
</dbReference>
<organism evidence="2 3">
    <name type="scientific">Serendipita vermifera MAFF 305830</name>
    <dbReference type="NCBI Taxonomy" id="933852"/>
    <lineage>
        <taxon>Eukaryota</taxon>
        <taxon>Fungi</taxon>
        <taxon>Dikarya</taxon>
        <taxon>Basidiomycota</taxon>
        <taxon>Agaricomycotina</taxon>
        <taxon>Agaricomycetes</taxon>
        <taxon>Sebacinales</taxon>
        <taxon>Serendipitaceae</taxon>
        <taxon>Serendipita</taxon>
    </lineage>
</organism>
<keyword evidence="3" id="KW-1185">Reference proteome</keyword>
<dbReference type="HOGENOM" id="CLU_000288_7_18_1"/>
<gene>
    <name evidence="2" type="ORF">M408DRAFT_48416</name>
</gene>
<evidence type="ECO:0000313" key="2">
    <source>
        <dbReference type="EMBL" id="KIM20946.1"/>
    </source>
</evidence>
<name>A0A0C3ANU4_SERVB</name>
<feature type="non-terminal residue" evidence="2">
    <location>
        <position position="1"/>
    </location>
</feature>
<sequence length="196" mass="21952">ETLITLPQWCVHGDAGKFLEEYGARMSEIERLKLWGGVVDGVAYLHLHNPIIVHGDLKPGNVLIDDLGQPRICDFGISQVFLDETETGFTTTSDHTGTERYLAPELVTSDSTVYPTIPSDIHALGCLGLEFVHLQKPYFHRKNNLRGHIIQDLKRGVPPASDPPKPWAQLWLILRSCWEKNPEARPSAVKVAQLLE</sequence>
<dbReference type="Pfam" id="PF00069">
    <property type="entry name" value="Pkinase"/>
    <property type="match status" value="1"/>
</dbReference>
<feature type="non-terminal residue" evidence="2">
    <location>
        <position position="196"/>
    </location>
</feature>
<evidence type="ECO:0000313" key="3">
    <source>
        <dbReference type="Proteomes" id="UP000054097"/>
    </source>
</evidence>
<dbReference type="EMBL" id="KN824399">
    <property type="protein sequence ID" value="KIM20946.1"/>
    <property type="molecule type" value="Genomic_DNA"/>
</dbReference>
<dbReference type="PROSITE" id="PS50011">
    <property type="entry name" value="PROTEIN_KINASE_DOM"/>
    <property type="match status" value="1"/>
</dbReference>
<dbReference type="InterPro" id="IPR000719">
    <property type="entry name" value="Prot_kinase_dom"/>
</dbReference>
<dbReference type="SMART" id="SM00220">
    <property type="entry name" value="S_TKc"/>
    <property type="match status" value="1"/>
</dbReference>
<dbReference type="PANTHER" id="PTHR23257">
    <property type="entry name" value="SERINE-THREONINE PROTEIN KINASE"/>
    <property type="match status" value="1"/>
</dbReference>